<dbReference type="GO" id="GO:0008168">
    <property type="term" value="F:methyltransferase activity"/>
    <property type="evidence" value="ECO:0007669"/>
    <property type="project" value="UniProtKB-KW"/>
</dbReference>
<dbReference type="EMBL" id="FXEG02000002">
    <property type="protein sequence ID" value="SOX53585.1"/>
    <property type="molecule type" value="Genomic_DNA"/>
</dbReference>
<sequence>MEAYGRIAPFISQLRGDRHDPPRDTALRRCGNCDLVYFSHRFDADTLDAMYSGYRDERYLSIRRGWEPWYSRRVNFATKAGSDAAAERTEFMTEVVAAHTDIDDLRNIVDVGGDEGQFFPAGYAGSKYVIEVSGKNLVEGVQAASTLDELPDSPHLVVAAHLLEHLVDPLALVAEVRSAVADDGLFYVEVPLDRPKVHPWHAGPRYRRFLNWVSVTRFSWIAADFATGVARNLGRSVPRLGTVKQSEHINYFSTRSLRTLLARGGFRVVGTASDPTASVGGLRMGRLGALAVPV</sequence>
<accession>A0A2K4Y9W1</accession>
<comment type="caution">
    <text evidence="1">The sequence shown here is derived from an EMBL/GenBank/DDBJ whole genome shotgun (WGS) entry which is preliminary data.</text>
</comment>
<dbReference type="Gene3D" id="3.40.50.150">
    <property type="entry name" value="Vaccinia Virus protein VP39"/>
    <property type="match status" value="1"/>
</dbReference>
<evidence type="ECO:0000313" key="2">
    <source>
        <dbReference type="Proteomes" id="UP000236318"/>
    </source>
</evidence>
<protein>
    <submittedName>
        <fullName evidence="1">Methyltransferase domain-containing protein</fullName>
    </submittedName>
</protein>
<keyword evidence="1" id="KW-0808">Transferase</keyword>
<dbReference type="Proteomes" id="UP000236318">
    <property type="component" value="Unassembled WGS sequence"/>
</dbReference>
<keyword evidence="2" id="KW-1185">Reference proteome</keyword>
<evidence type="ECO:0000313" key="1">
    <source>
        <dbReference type="EMBL" id="SOX53585.1"/>
    </source>
</evidence>
<organism evidence="1 2">
    <name type="scientific">Mycobacterium ahvazicum</name>
    <dbReference type="NCBI Taxonomy" id="1964395"/>
    <lineage>
        <taxon>Bacteria</taxon>
        <taxon>Bacillati</taxon>
        <taxon>Actinomycetota</taxon>
        <taxon>Actinomycetes</taxon>
        <taxon>Mycobacteriales</taxon>
        <taxon>Mycobacteriaceae</taxon>
        <taxon>Mycobacterium</taxon>
        <taxon>Mycobacterium simiae complex</taxon>
    </lineage>
</organism>
<proteinExistence type="predicted"/>
<keyword evidence="1" id="KW-0489">Methyltransferase</keyword>
<dbReference type="Pfam" id="PF13489">
    <property type="entry name" value="Methyltransf_23"/>
    <property type="match status" value="1"/>
</dbReference>
<gene>
    <name evidence="1" type="ORF">MAAFP003_2259</name>
</gene>
<dbReference type="SUPFAM" id="SSF53335">
    <property type="entry name" value="S-adenosyl-L-methionine-dependent methyltransferases"/>
    <property type="match status" value="1"/>
</dbReference>
<dbReference type="AlphaFoldDB" id="A0A2K4Y9W1"/>
<dbReference type="GO" id="GO:0032259">
    <property type="term" value="P:methylation"/>
    <property type="evidence" value="ECO:0007669"/>
    <property type="project" value="UniProtKB-KW"/>
</dbReference>
<reference evidence="1" key="1">
    <citation type="submission" date="2018-01" db="EMBL/GenBank/DDBJ databases">
        <authorList>
            <consortium name="Urmite Genomes"/>
        </authorList>
    </citation>
    <scope>NUCLEOTIDE SEQUENCE [LARGE SCALE GENOMIC DNA]</scope>
    <source>
        <strain evidence="1">AFP003</strain>
    </source>
</reference>
<name>A0A2K4Y9W1_9MYCO</name>
<dbReference type="InterPro" id="IPR029063">
    <property type="entry name" value="SAM-dependent_MTases_sf"/>
</dbReference>